<proteinExistence type="predicted"/>
<accession>A0A3Q7EXX1</accession>
<evidence type="ECO:0000313" key="3">
    <source>
        <dbReference type="Proteomes" id="UP000004994"/>
    </source>
</evidence>
<organism evidence="2">
    <name type="scientific">Solanum lycopersicum</name>
    <name type="common">Tomato</name>
    <name type="synonym">Lycopersicon esculentum</name>
    <dbReference type="NCBI Taxonomy" id="4081"/>
    <lineage>
        <taxon>Eukaryota</taxon>
        <taxon>Viridiplantae</taxon>
        <taxon>Streptophyta</taxon>
        <taxon>Embryophyta</taxon>
        <taxon>Tracheophyta</taxon>
        <taxon>Spermatophyta</taxon>
        <taxon>Magnoliopsida</taxon>
        <taxon>eudicotyledons</taxon>
        <taxon>Gunneridae</taxon>
        <taxon>Pentapetalae</taxon>
        <taxon>asterids</taxon>
        <taxon>lamiids</taxon>
        <taxon>Solanales</taxon>
        <taxon>Solanaceae</taxon>
        <taxon>Solanoideae</taxon>
        <taxon>Solaneae</taxon>
        <taxon>Solanum</taxon>
        <taxon>Solanum subgen. Lycopersicon</taxon>
    </lineage>
</organism>
<dbReference type="EnsemblPlants" id="Solyc02g043967.1.1">
    <property type="protein sequence ID" value="Solyc02g043967.1.1"/>
    <property type="gene ID" value="Solyc02g043967.1"/>
</dbReference>
<dbReference type="InParanoid" id="A0A3Q7EXX1"/>
<feature type="region of interest" description="Disordered" evidence="1">
    <location>
        <begin position="31"/>
        <end position="83"/>
    </location>
</feature>
<reference evidence="2" key="1">
    <citation type="journal article" date="2012" name="Nature">
        <title>The tomato genome sequence provides insights into fleshy fruit evolution.</title>
        <authorList>
            <consortium name="Tomato Genome Consortium"/>
        </authorList>
    </citation>
    <scope>NUCLEOTIDE SEQUENCE [LARGE SCALE GENOMIC DNA]</scope>
    <source>
        <strain evidence="2">cv. Heinz 1706</strain>
    </source>
</reference>
<dbReference type="Gramene" id="Solyc02g043967.1.1">
    <property type="protein sequence ID" value="Solyc02g043967.1.1"/>
    <property type="gene ID" value="Solyc02g043967.1"/>
</dbReference>
<protein>
    <submittedName>
        <fullName evidence="2">Uncharacterized protein</fullName>
    </submittedName>
</protein>
<evidence type="ECO:0000256" key="1">
    <source>
        <dbReference type="SAM" id="MobiDB-lite"/>
    </source>
</evidence>
<evidence type="ECO:0000313" key="2">
    <source>
        <dbReference type="EnsemblPlants" id="Solyc02g043967.1.1"/>
    </source>
</evidence>
<dbReference type="AlphaFoldDB" id="A0A3Q7EXX1"/>
<dbReference type="Proteomes" id="UP000004994">
    <property type="component" value="Chromosome 2"/>
</dbReference>
<sequence length="83" mass="9525">MEQYQLIDLVERVETIEEVELEHDNIRIEREDIDGASVDAPLNNEEEADLKKRKGRGKTTGLSTQKKRKENDSGKLKAIVQMT</sequence>
<reference evidence="2" key="2">
    <citation type="submission" date="2019-01" db="UniProtKB">
        <authorList>
            <consortium name="EnsemblPlants"/>
        </authorList>
    </citation>
    <scope>IDENTIFICATION</scope>
    <source>
        <strain evidence="2">cv. Heinz 1706</strain>
    </source>
</reference>
<keyword evidence="3" id="KW-1185">Reference proteome</keyword>
<name>A0A3Q7EXX1_SOLLC</name>